<dbReference type="PRINTS" id="PR00260">
    <property type="entry name" value="CHEMTRNSDUCR"/>
</dbReference>
<dbReference type="Pfam" id="PF00015">
    <property type="entry name" value="MCPsignal"/>
    <property type="match status" value="1"/>
</dbReference>
<dbReference type="CDD" id="cd06225">
    <property type="entry name" value="HAMP"/>
    <property type="match status" value="1"/>
</dbReference>
<dbReference type="SMART" id="SM00304">
    <property type="entry name" value="HAMP"/>
    <property type="match status" value="1"/>
</dbReference>
<evidence type="ECO:0000256" key="4">
    <source>
        <dbReference type="PROSITE-ProRule" id="PRU00284"/>
    </source>
</evidence>
<evidence type="ECO:0000256" key="1">
    <source>
        <dbReference type="ARBA" id="ARBA00004370"/>
    </source>
</evidence>
<comment type="similarity">
    <text evidence="3">Belongs to the methyl-accepting chemotaxis (MCP) protein family.</text>
</comment>
<dbReference type="Gene3D" id="1.10.287.950">
    <property type="entry name" value="Methyl-accepting chemotaxis protein"/>
    <property type="match status" value="1"/>
</dbReference>
<evidence type="ECO:0000256" key="2">
    <source>
        <dbReference type="ARBA" id="ARBA00022481"/>
    </source>
</evidence>
<feature type="domain" description="Methyl-accepting transducer" evidence="6">
    <location>
        <begin position="272"/>
        <end position="501"/>
    </location>
</feature>
<keyword evidence="4" id="KW-0807">Transducer</keyword>
<dbReference type="PROSITE" id="PS50111">
    <property type="entry name" value="CHEMOTAXIS_TRANSDUC_2"/>
    <property type="match status" value="1"/>
</dbReference>
<proteinExistence type="inferred from homology"/>
<dbReference type="GO" id="GO:0006935">
    <property type="term" value="P:chemotaxis"/>
    <property type="evidence" value="ECO:0007669"/>
    <property type="project" value="InterPro"/>
</dbReference>
<sequence length="572" mass="59594">MKIATRLSALGIFCFISVSVLGTGAWFALDRAHQTSDAAMQRGADMATATDAARIAQVAFKTQIQEWKNILLRGGDPEQLEKYTKAFKDSGVATRANLARTDKLLTKLGIPTPLVAGAARITEELEKNYLTALATFDGTNPESYKQVDAMVKGQDHSASDAIDAIAKFTETQMVAVFEKSTKDLSAIRQAAALQLALLGIVLLVAGSAFMVWLTRSITGPLNEAVGIANTVASGDLTSNIRPGGSDEIGILLNALKAMHDSLADIVGRVRAGTDAISQASIEIAHGNQDLSSRTEEQASSLEETASSMEQLTSTVRQNGDNASQASKLAAAASAVALRGGDTVSQVIHTMGAINDSSRKIVDIIGVIDGIAFQTNILALNAAVEAARAGEQGRGFAVVAAEVRNLAQRSAAAAKEIKTLIGDSVLQVEAGSKLVDAAGTTMEEVVASVQRVDAIITEISVATGEQNAGIHEISGAIAQLDAVTQQNAALVEEAAAAAESMEHQASSLAHAVSVFKIHADSAAAAPAPRAPLRKAGQRQASRRQIDATRARIGDEASAKPGKPAPATSDWETF</sequence>
<dbReference type="GO" id="GO:0004888">
    <property type="term" value="F:transmembrane signaling receptor activity"/>
    <property type="evidence" value="ECO:0007669"/>
    <property type="project" value="InterPro"/>
</dbReference>
<organism evidence="8 9">
    <name type="scientific">Massilia glaciei</name>
    <dbReference type="NCBI Taxonomy" id="1524097"/>
    <lineage>
        <taxon>Bacteria</taxon>
        <taxon>Pseudomonadati</taxon>
        <taxon>Pseudomonadota</taxon>
        <taxon>Betaproteobacteria</taxon>
        <taxon>Burkholderiales</taxon>
        <taxon>Oxalobacteraceae</taxon>
        <taxon>Telluria group</taxon>
        <taxon>Massilia</taxon>
    </lineage>
</organism>
<dbReference type="EMBL" id="PXWF02000204">
    <property type="protein sequence ID" value="PWF48288.1"/>
    <property type="molecule type" value="Genomic_DNA"/>
</dbReference>
<dbReference type="InterPro" id="IPR004090">
    <property type="entry name" value="Chemotax_Me-accpt_rcpt"/>
</dbReference>
<keyword evidence="9" id="KW-1185">Reference proteome</keyword>
<feature type="domain" description="HAMP" evidence="7">
    <location>
        <begin position="215"/>
        <end position="267"/>
    </location>
</feature>
<evidence type="ECO:0000259" key="7">
    <source>
        <dbReference type="PROSITE" id="PS50885"/>
    </source>
</evidence>
<dbReference type="InterPro" id="IPR051310">
    <property type="entry name" value="MCP_chemotaxis"/>
</dbReference>
<name>A0A2U2HLA0_9BURK</name>
<dbReference type="Pfam" id="PF00672">
    <property type="entry name" value="HAMP"/>
    <property type="match status" value="1"/>
</dbReference>
<feature type="region of interest" description="Disordered" evidence="5">
    <location>
        <begin position="524"/>
        <end position="572"/>
    </location>
</feature>
<dbReference type="InterPro" id="IPR003660">
    <property type="entry name" value="HAMP_dom"/>
</dbReference>
<dbReference type="Proteomes" id="UP000241421">
    <property type="component" value="Unassembled WGS sequence"/>
</dbReference>
<accession>A0A2U2HLA0</accession>
<dbReference type="SMART" id="SM00283">
    <property type="entry name" value="MA"/>
    <property type="match status" value="1"/>
</dbReference>
<dbReference type="AlphaFoldDB" id="A0A2U2HLA0"/>
<feature type="region of interest" description="Disordered" evidence="5">
    <location>
        <begin position="287"/>
        <end position="307"/>
    </location>
</feature>
<dbReference type="FunFam" id="1.10.287.950:FF:000001">
    <property type="entry name" value="Methyl-accepting chemotaxis sensory transducer"/>
    <property type="match status" value="1"/>
</dbReference>
<dbReference type="GO" id="GO:0007165">
    <property type="term" value="P:signal transduction"/>
    <property type="evidence" value="ECO:0007669"/>
    <property type="project" value="UniProtKB-KW"/>
</dbReference>
<comment type="subcellular location">
    <subcellularLocation>
        <location evidence="1">Membrane</location>
    </subcellularLocation>
</comment>
<evidence type="ECO:0000256" key="5">
    <source>
        <dbReference type="SAM" id="MobiDB-lite"/>
    </source>
</evidence>
<keyword evidence="2" id="KW-0488">Methylation</keyword>
<dbReference type="OrthoDB" id="1884279at2"/>
<evidence type="ECO:0000256" key="3">
    <source>
        <dbReference type="ARBA" id="ARBA00029447"/>
    </source>
</evidence>
<evidence type="ECO:0000259" key="6">
    <source>
        <dbReference type="PROSITE" id="PS50111"/>
    </source>
</evidence>
<dbReference type="PANTHER" id="PTHR43531:SF14">
    <property type="entry name" value="METHYL-ACCEPTING CHEMOTAXIS PROTEIN I-RELATED"/>
    <property type="match status" value="1"/>
</dbReference>
<protein>
    <submittedName>
        <fullName evidence="8">HAMP domain-containing protein</fullName>
    </submittedName>
</protein>
<evidence type="ECO:0000313" key="9">
    <source>
        <dbReference type="Proteomes" id="UP000241421"/>
    </source>
</evidence>
<dbReference type="CDD" id="cd11386">
    <property type="entry name" value="MCP_signal"/>
    <property type="match status" value="1"/>
</dbReference>
<comment type="caution">
    <text evidence="8">The sequence shown here is derived from an EMBL/GenBank/DDBJ whole genome shotgun (WGS) entry which is preliminary data.</text>
</comment>
<reference evidence="8 9" key="1">
    <citation type="submission" date="2018-04" db="EMBL/GenBank/DDBJ databases">
        <title>Massilia violaceinigra sp. nov., a novel purple-pigmented bacterium isolated from Tianshan glacier, Xinjiang, China.</title>
        <authorList>
            <person name="Wang H."/>
        </authorList>
    </citation>
    <scope>NUCLEOTIDE SEQUENCE [LARGE SCALE GENOMIC DNA]</scope>
    <source>
        <strain evidence="8 9">B448-2</strain>
    </source>
</reference>
<gene>
    <name evidence="8" type="ORF">C7C56_012700</name>
</gene>
<feature type="compositionally biased region" description="Polar residues" evidence="5">
    <location>
        <begin position="297"/>
        <end position="307"/>
    </location>
</feature>
<feature type="compositionally biased region" description="Basic and acidic residues" evidence="5">
    <location>
        <begin position="542"/>
        <end position="556"/>
    </location>
</feature>
<dbReference type="PANTHER" id="PTHR43531">
    <property type="entry name" value="PROTEIN ICFG"/>
    <property type="match status" value="1"/>
</dbReference>
<dbReference type="InterPro" id="IPR004089">
    <property type="entry name" value="MCPsignal_dom"/>
</dbReference>
<evidence type="ECO:0000313" key="8">
    <source>
        <dbReference type="EMBL" id="PWF48288.1"/>
    </source>
</evidence>
<dbReference type="GO" id="GO:0005886">
    <property type="term" value="C:plasma membrane"/>
    <property type="evidence" value="ECO:0007669"/>
    <property type="project" value="TreeGrafter"/>
</dbReference>
<dbReference type="SUPFAM" id="SSF58104">
    <property type="entry name" value="Methyl-accepting chemotaxis protein (MCP) signaling domain"/>
    <property type="match status" value="1"/>
</dbReference>
<dbReference type="PROSITE" id="PS50885">
    <property type="entry name" value="HAMP"/>
    <property type="match status" value="1"/>
</dbReference>